<name>A0A1Y5RSP7_9RHOB</name>
<evidence type="ECO:0000313" key="3">
    <source>
        <dbReference type="EMBL" id="SLN23495.1"/>
    </source>
</evidence>
<accession>A0A1Y5RSP7</accession>
<dbReference type="EMBL" id="FWFT01000001">
    <property type="protein sequence ID" value="SLN23495.1"/>
    <property type="molecule type" value="Genomic_DNA"/>
</dbReference>
<reference evidence="3 4" key="1">
    <citation type="submission" date="2017-03" db="EMBL/GenBank/DDBJ databases">
        <authorList>
            <person name="Afonso C.L."/>
            <person name="Miller P.J."/>
            <person name="Scott M.A."/>
            <person name="Spackman E."/>
            <person name="Goraichik I."/>
            <person name="Dimitrov K.M."/>
            <person name="Suarez D.L."/>
            <person name="Swayne D.E."/>
        </authorList>
    </citation>
    <scope>NUCLEOTIDE SEQUENCE [LARGE SCALE GENOMIC DNA]</scope>
    <source>
        <strain evidence="3 4">CECT 8397</strain>
    </source>
</reference>
<organism evidence="3 4">
    <name type="scientific">Pseudooctadecabacter jejudonensis</name>
    <dbReference type="NCBI Taxonomy" id="1391910"/>
    <lineage>
        <taxon>Bacteria</taxon>
        <taxon>Pseudomonadati</taxon>
        <taxon>Pseudomonadota</taxon>
        <taxon>Alphaproteobacteria</taxon>
        <taxon>Rhodobacterales</taxon>
        <taxon>Paracoccaceae</taxon>
        <taxon>Pseudooctadecabacter</taxon>
    </lineage>
</organism>
<evidence type="ECO:0000256" key="2">
    <source>
        <dbReference type="SAM" id="Phobius"/>
    </source>
</evidence>
<sequence>MSAPQTNLEKQEKRHWGSLGGITIAVLAAVAAGVYFFAAPPVEGDAADPDGTPEAVMEQADDMEATPEAIEADRALDDDMDEAAETGTAPAEGDADAED</sequence>
<dbReference type="RefSeq" id="WP_085863387.1">
    <property type="nucleotide sequence ID" value="NZ_FWFT01000001.1"/>
</dbReference>
<feature type="region of interest" description="Disordered" evidence="1">
    <location>
        <begin position="62"/>
        <end position="99"/>
    </location>
</feature>
<dbReference type="Proteomes" id="UP000193623">
    <property type="component" value="Unassembled WGS sequence"/>
</dbReference>
<dbReference type="AlphaFoldDB" id="A0A1Y5RSP7"/>
<keyword evidence="2" id="KW-0812">Transmembrane</keyword>
<protein>
    <submittedName>
        <fullName evidence="3">Uncharacterized protein</fullName>
    </submittedName>
</protein>
<keyword evidence="2" id="KW-0472">Membrane</keyword>
<keyword evidence="4" id="KW-1185">Reference proteome</keyword>
<gene>
    <name evidence="3" type="ORF">PSJ8397_00995</name>
</gene>
<feature type="transmembrane region" description="Helical" evidence="2">
    <location>
        <begin position="16"/>
        <end position="38"/>
    </location>
</feature>
<dbReference type="OrthoDB" id="7779177at2"/>
<keyword evidence="2" id="KW-1133">Transmembrane helix</keyword>
<evidence type="ECO:0000313" key="4">
    <source>
        <dbReference type="Proteomes" id="UP000193623"/>
    </source>
</evidence>
<evidence type="ECO:0000256" key="1">
    <source>
        <dbReference type="SAM" id="MobiDB-lite"/>
    </source>
</evidence>
<proteinExistence type="predicted"/>